<dbReference type="EMBL" id="SPUK01000009">
    <property type="protein sequence ID" value="TQV94454.1"/>
    <property type="molecule type" value="Genomic_DNA"/>
</dbReference>
<gene>
    <name evidence="3" type="ORF">IF1G_06465</name>
</gene>
<dbReference type="PANTHER" id="PTHR37019:SF1">
    <property type="entry name" value="EXPERA DOMAIN-CONTAINING PROTEIN"/>
    <property type="match status" value="1"/>
</dbReference>
<organism evidence="3 4">
    <name type="scientific">Cordyceps javanica</name>
    <dbReference type="NCBI Taxonomy" id="43265"/>
    <lineage>
        <taxon>Eukaryota</taxon>
        <taxon>Fungi</taxon>
        <taxon>Dikarya</taxon>
        <taxon>Ascomycota</taxon>
        <taxon>Pezizomycotina</taxon>
        <taxon>Sordariomycetes</taxon>
        <taxon>Hypocreomycetidae</taxon>
        <taxon>Hypocreales</taxon>
        <taxon>Cordycipitaceae</taxon>
        <taxon>Cordyceps</taxon>
    </lineage>
</organism>
<feature type="transmembrane region" description="Helical" evidence="1">
    <location>
        <begin position="101"/>
        <end position="121"/>
    </location>
</feature>
<evidence type="ECO:0000259" key="2">
    <source>
        <dbReference type="Pfam" id="PF24803"/>
    </source>
</evidence>
<dbReference type="AlphaFoldDB" id="A0A545VX65"/>
<keyword evidence="4" id="KW-1185">Reference proteome</keyword>
<keyword evidence="1" id="KW-1133">Transmembrane helix</keyword>
<dbReference type="Proteomes" id="UP000315783">
    <property type="component" value="Unassembled WGS sequence"/>
</dbReference>
<feature type="domain" description="DUF7704" evidence="2">
    <location>
        <begin position="14"/>
        <end position="161"/>
    </location>
</feature>
<keyword evidence="1" id="KW-0472">Membrane</keyword>
<dbReference type="PANTHER" id="PTHR37019">
    <property type="entry name" value="CHROMOSOME 1, WHOLE GENOME SHOTGUN SEQUENCE"/>
    <property type="match status" value="1"/>
</dbReference>
<dbReference type="OrthoDB" id="5313995at2759"/>
<feature type="transmembrane region" description="Helical" evidence="1">
    <location>
        <begin position="70"/>
        <end position="89"/>
    </location>
</feature>
<evidence type="ECO:0000256" key="1">
    <source>
        <dbReference type="SAM" id="Phobius"/>
    </source>
</evidence>
<proteinExistence type="predicted"/>
<dbReference type="InterPro" id="IPR056121">
    <property type="entry name" value="DUF7704"/>
</dbReference>
<evidence type="ECO:0000313" key="4">
    <source>
        <dbReference type="Proteomes" id="UP000315783"/>
    </source>
</evidence>
<dbReference type="Pfam" id="PF24803">
    <property type="entry name" value="DUF7704"/>
    <property type="match status" value="1"/>
</dbReference>
<feature type="transmembrane region" description="Helical" evidence="1">
    <location>
        <begin position="146"/>
        <end position="167"/>
    </location>
</feature>
<accession>A0A545VX65</accession>
<reference evidence="3 4" key="1">
    <citation type="journal article" date="2019" name="Appl. Microbiol. Biotechnol.">
        <title>Genome sequence of Isaria javanica and comparative genome analysis insights into family S53 peptidase evolution in fungal entomopathogens.</title>
        <authorList>
            <person name="Lin R."/>
            <person name="Zhang X."/>
            <person name="Xin B."/>
            <person name="Zou M."/>
            <person name="Gao Y."/>
            <person name="Qin F."/>
            <person name="Hu Q."/>
            <person name="Xie B."/>
            <person name="Cheng X."/>
        </authorList>
    </citation>
    <scope>NUCLEOTIDE SEQUENCE [LARGE SCALE GENOMIC DNA]</scope>
    <source>
        <strain evidence="3 4">IJ1G</strain>
    </source>
</reference>
<protein>
    <submittedName>
        <fullName evidence="3">NADP-dependent alcohol dehydrogenase-like protein</fullName>
    </submittedName>
</protein>
<name>A0A545VX65_9HYPO</name>
<evidence type="ECO:0000313" key="3">
    <source>
        <dbReference type="EMBL" id="TQV94454.1"/>
    </source>
</evidence>
<keyword evidence="1" id="KW-0812">Transmembrane</keyword>
<sequence>MAPSNGPPPQTGLALPLIYRLFFLVLEPVSALVGAYFCHARQARYLTLLDASSAAAATYATGAVPLGTSVALSQLAAMYLFFALNEAVVLRSTGDLRVWRAVLAVLLLADLAHLYALRALAAPPRGSGVYHDVLAWNAADWGNVPWVYAGAALRVCFLAGVGMGTTAPAKKLQ</sequence>
<feature type="transmembrane region" description="Helical" evidence="1">
    <location>
        <begin position="17"/>
        <end position="38"/>
    </location>
</feature>
<comment type="caution">
    <text evidence="3">The sequence shown here is derived from an EMBL/GenBank/DDBJ whole genome shotgun (WGS) entry which is preliminary data.</text>
</comment>